<evidence type="ECO:0000256" key="2">
    <source>
        <dbReference type="ARBA" id="ARBA00022737"/>
    </source>
</evidence>
<keyword evidence="3 4" id="KW-0802">TPR repeat</keyword>
<keyword evidence="2" id="KW-0677">Repeat</keyword>
<accession>A0A8J4BE41</accession>
<dbReference type="InterPro" id="IPR003107">
    <property type="entry name" value="HAT"/>
</dbReference>
<feature type="repeat" description="TPR" evidence="4">
    <location>
        <begin position="763"/>
        <end position="796"/>
    </location>
</feature>
<dbReference type="GO" id="GO:0030991">
    <property type="term" value="C:intraciliary transport particle A"/>
    <property type="evidence" value="ECO:0007669"/>
    <property type="project" value="TreeGrafter"/>
</dbReference>
<feature type="domain" description="Tetratricopeptide repeat protein 21A/21B C-terminal ARM" evidence="8">
    <location>
        <begin position="1139"/>
        <end position="1346"/>
    </location>
</feature>
<keyword evidence="12" id="KW-1185">Reference proteome</keyword>
<dbReference type="InterPro" id="IPR056834">
    <property type="entry name" value="ARM_TT21_C"/>
</dbReference>
<dbReference type="Pfam" id="PF25058">
    <property type="entry name" value="ARM_TT21"/>
    <property type="match status" value="1"/>
</dbReference>
<protein>
    <recommendedName>
        <fullName evidence="13">Tetratricopeptide repeat protein 21B</fullName>
    </recommendedName>
</protein>
<dbReference type="EMBL" id="BNCO01000036">
    <property type="protein sequence ID" value="GIL59676.1"/>
    <property type="molecule type" value="Genomic_DNA"/>
</dbReference>
<evidence type="ECO:0000259" key="6">
    <source>
        <dbReference type="Pfam" id="PF25060"/>
    </source>
</evidence>
<dbReference type="InterPro" id="IPR056832">
    <property type="entry name" value="ARM_TT21_2nd"/>
</dbReference>
<evidence type="ECO:0000313" key="11">
    <source>
        <dbReference type="EMBL" id="GIL59676.1"/>
    </source>
</evidence>
<dbReference type="PANTHER" id="PTHR14699">
    <property type="entry name" value="STI2 PROTEIN-RELATED"/>
    <property type="match status" value="1"/>
</dbReference>
<dbReference type="Pfam" id="PF25064">
    <property type="entry name" value="ARM_TT21_5th"/>
    <property type="match status" value="1"/>
</dbReference>
<name>A0A8J4BE41_9CHLO</name>
<evidence type="ECO:0000259" key="9">
    <source>
        <dbReference type="Pfam" id="PF25064"/>
    </source>
</evidence>
<dbReference type="SMART" id="SM00028">
    <property type="entry name" value="TPR"/>
    <property type="match status" value="14"/>
</dbReference>
<feature type="domain" description="Tetratricopeptide repeat protein 21A/21B second ARM" evidence="6">
    <location>
        <begin position="423"/>
        <end position="574"/>
    </location>
</feature>
<feature type="domain" description="Tetratricopeptide repeat protein 21A/21B second ARM" evidence="6">
    <location>
        <begin position="277"/>
        <end position="400"/>
    </location>
</feature>
<evidence type="ECO:0000259" key="8">
    <source>
        <dbReference type="Pfam" id="PF25063"/>
    </source>
</evidence>
<feature type="domain" description="Tetratricopeptide repeat protein 21A/21B fourth ARM" evidence="10">
    <location>
        <begin position="799"/>
        <end position="957"/>
    </location>
</feature>
<feature type="region of interest" description="Disordered" evidence="5">
    <location>
        <begin position="403"/>
        <end position="425"/>
    </location>
</feature>
<evidence type="ECO:0000313" key="12">
    <source>
        <dbReference type="Proteomes" id="UP000747399"/>
    </source>
</evidence>
<dbReference type="Pfam" id="PF25062">
    <property type="entry name" value="ARM_TT21_N"/>
    <property type="match status" value="1"/>
</dbReference>
<comment type="caution">
    <text evidence="11">The sequence shown here is derived from an EMBL/GenBank/DDBJ whole genome shotgun (WGS) entry which is preliminary data.</text>
</comment>
<evidence type="ECO:0000259" key="10">
    <source>
        <dbReference type="Pfam" id="PF25068"/>
    </source>
</evidence>
<dbReference type="InterPro" id="IPR056833">
    <property type="entry name" value="ARM_TT21_N"/>
</dbReference>
<dbReference type="Proteomes" id="UP000747399">
    <property type="component" value="Unassembled WGS sequence"/>
</dbReference>
<sequence length="1351" mass="151832">MADRVLALVHYYAREGYFRHVQTVCSEVLKKRPGDPVLTFWRAYGLLMEGNTADAMRDLGSIAGNQDLDLAVCAAQLVGHEAAKVPDHDAIIDLQARLEVEERSATDMPCVHLASFYLYTKSKERARGLVERVLRNQPDYPQAQVLLGWIIISQQQDDEYDMLFDESELDEAYMQFEQAVEQDHSDLQALLGKAKILELKKQNAKAVEVLAEINVRFGWFVPALVEKTRLLMALGDWEQVTETLQRVLSSDAQNIMAQAWTCMISLTREGNNKQAAKQLQDLFAAMNRQEPKNAELYYRIARPFARLACSDSTLLGITYLMADRAVQLKPENASYVVEAAAQKLLMDEVTNASERFSQALQLDELNLDANAGSLEAQILSGELEEATSQIMFLEEMFANAGAAGGGRRRRGMDDDPDMADPVTGSASDSPTVIYLKGLLAWKQGNTSEGLALLERAITALFSAATEYSGPSLELYAVLNPARITHVVRLLLQGVGGEPRAPTEAPSPLISKVTRALDLLNKQAPALLESSLLHARALYLNGSLEAALRKAGEILRMNPEESTAHLLICSVYVAQDKPDLAISALDQAVSSNFAVRETPLYHVVQSKVLIANSKLEDAKRVLESAMNLPGVRTPLTAQQRSRLGRKVVEPTLHERATIYLLLADVLTRISKMPDAPEAKKYIQDAIREFEGTSEEVRVTVADCELAIARGDVEGALKKLRRIPKDSPHYVKARMAMADIYLRHRKDKTAYIKCYMDLVDHTPDYDSYCMLGEAFMQIQEPEKAVCAFESALQYNAKDVDLITRCARALVTSHDYQRAIDYFTKAIANARGWLQYSLQLELGNLLVRLRQWQPATAAINKALDGTRDGMPGTEKLQLEVEGWSMLAKVHKGTGDMDGYVAAQTRALELQKQLLQKLRGELPEAVALQRERTAAICFDLAEHHKRARKFDRAMELYMEALRHHETHVPSMLAVAKLHLANGETDACQAQCVTLLKHDPDNEEASIMLAELMFHKEHYDTAIYHFQQLLERSPNHYGALAQLILLLRRAGRLEDVPRYFNLAESGSPKATMDPGYHYCKGLYNRYTNNPREALKELNLARKDSRWGSSAILHMVEIYLNPDNDAVWEEKENADTPESREAVATARSLLKQVRGADTATQRYKVLECYAIMAGKDKNEIENSLNTLLDLANQDPNNVPVLLAMATGFMMLKQTPKARNQLKRVQKIQYKPDEAEEFERSWLLLADIHIQGGKYDLAQDLCQKCLKYNKSCAKAWEIMGQIMEREQAYKDAADHYENAWKHENQASAQVGFKLAFNYLKAKRFVEAVDVCHKVIKAFPDYPKIRKEILEKARMGLKP</sequence>
<dbReference type="Pfam" id="PF25063">
    <property type="entry name" value="ARM_TT21_C"/>
    <property type="match status" value="1"/>
</dbReference>
<comment type="similarity">
    <text evidence="1">Belongs to the TTC21 family.</text>
</comment>
<dbReference type="InterPro" id="IPR040364">
    <property type="entry name" value="TTC21A/TTC21B"/>
</dbReference>
<dbReference type="Gene3D" id="1.25.40.10">
    <property type="entry name" value="Tetratricopeptide repeat domain"/>
    <property type="match status" value="6"/>
</dbReference>
<dbReference type="InterPro" id="IPR056835">
    <property type="entry name" value="ARM_TT21_5th"/>
</dbReference>
<dbReference type="PROSITE" id="PS50005">
    <property type="entry name" value="TPR"/>
    <property type="match status" value="2"/>
</dbReference>
<feature type="domain" description="Tetratricopeptide repeat protein 21A/21B N-terminal ARM repeat" evidence="7">
    <location>
        <begin position="9"/>
        <end position="240"/>
    </location>
</feature>
<evidence type="ECO:0008006" key="13">
    <source>
        <dbReference type="Google" id="ProtNLM"/>
    </source>
</evidence>
<dbReference type="Pfam" id="PF13181">
    <property type="entry name" value="TPR_8"/>
    <property type="match status" value="1"/>
</dbReference>
<feature type="repeat" description="TPR" evidence="4">
    <location>
        <begin position="998"/>
        <end position="1031"/>
    </location>
</feature>
<dbReference type="SMART" id="SM00386">
    <property type="entry name" value="HAT"/>
    <property type="match status" value="4"/>
</dbReference>
<evidence type="ECO:0000259" key="7">
    <source>
        <dbReference type="Pfam" id="PF25062"/>
    </source>
</evidence>
<dbReference type="GO" id="GO:0035721">
    <property type="term" value="P:intraciliary retrograde transport"/>
    <property type="evidence" value="ECO:0007669"/>
    <property type="project" value="TreeGrafter"/>
</dbReference>
<dbReference type="Pfam" id="PF25068">
    <property type="entry name" value="ARM_TT21_4th"/>
    <property type="match status" value="1"/>
</dbReference>
<dbReference type="PANTHER" id="PTHR14699:SF0">
    <property type="entry name" value="TETRATRICOPEPTIDE REPEAT PROTEIN 21 HOMOLOG"/>
    <property type="match status" value="1"/>
</dbReference>
<dbReference type="GO" id="GO:0061512">
    <property type="term" value="P:protein localization to cilium"/>
    <property type="evidence" value="ECO:0007669"/>
    <property type="project" value="TreeGrafter"/>
</dbReference>
<dbReference type="FunFam" id="1.25.40.10:FF:000377">
    <property type="entry name" value="Tetratricopeptide repeat domain 21B"/>
    <property type="match status" value="1"/>
</dbReference>
<dbReference type="InterPro" id="IPR056836">
    <property type="entry name" value="ARM_TT21_4th"/>
</dbReference>
<reference evidence="11" key="1">
    <citation type="journal article" date="2021" name="Proc. Natl. Acad. Sci. U.S.A.">
        <title>Three genomes in the algal genus Volvox reveal the fate of a haploid sex-determining region after a transition to homothallism.</title>
        <authorList>
            <person name="Yamamoto K."/>
            <person name="Hamaji T."/>
            <person name="Kawai-Toyooka H."/>
            <person name="Matsuzaki R."/>
            <person name="Takahashi F."/>
            <person name="Nishimura Y."/>
            <person name="Kawachi M."/>
            <person name="Noguchi H."/>
            <person name="Minakuchi Y."/>
            <person name="Umen J.G."/>
            <person name="Toyoda A."/>
            <person name="Nozaki H."/>
        </authorList>
    </citation>
    <scope>NUCLEOTIDE SEQUENCE</scope>
    <source>
        <strain evidence="11">NIES-3780</strain>
    </source>
</reference>
<proteinExistence type="inferred from homology"/>
<dbReference type="Pfam" id="PF25060">
    <property type="entry name" value="ARM_TT21_2nd"/>
    <property type="match status" value="2"/>
</dbReference>
<organism evidence="11 12">
    <name type="scientific">Volvox africanus</name>
    <dbReference type="NCBI Taxonomy" id="51714"/>
    <lineage>
        <taxon>Eukaryota</taxon>
        <taxon>Viridiplantae</taxon>
        <taxon>Chlorophyta</taxon>
        <taxon>core chlorophytes</taxon>
        <taxon>Chlorophyceae</taxon>
        <taxon>CS clade</taxon>
        <taxon>Chlamydomonadales</taxon>
        <taxon>Volvocaceae</taxon>
        <taxon>Volvox</taxon>
    </lineage>
</organism>
<feature type="domain" description="Tetratricopeptide repeat protein 21A/21B fifth ARM repeats" evidence="9">
    <location>
        <begin position="998"/>
        <end position="1114"/>
    </location>
</feature>
<dbReference type="GO" id="GO:0005929">
    <property type="term" value="C:cilium"/>
    <property type="evidence" value="ECO:0007669"/>
    <property type="project" value="GOC"/>
</dbReference>
<dbReference type="SUPFAM" id="SSF48452">
    <property type="entry name" value="TPR-like"/>
    <property type="match status" value="6"/>
</dbReference>
<dbReference type="GO" id="GO:0006396">
    <property type="term" value="P:RNA processing"/>
    <property type="evidence" value="ECO:0007669"/>
    <property type="project" value="InterPro"/>
</dbReference>
<gene>
    <name evidence="11" type="ORF">Vafri_14410</name>
</gene>
<evidence type="ECO:0000256" key="5">
    <source>
        <dbReference type="SAM" id="MobiDB-lite"/>
    </source>
</evidence>
<evidence type="ECO:0000256" key="1">
    <source>
        <dbReference type="ARBA" id="ARBA00010935"/>
    </source>
</evidence>
<evidence type="ECO:0000256" key="4">
    <source>
        <dbReference type="PROSITE-ProRule" id="PRU00339"/>
    </source>
</evidence>
<evidence type="ECO:0000256" key="3">
    <source>
        <dbReference type="ARBA" id="ARBA00022803"/>
    </source>
</evidence>
<dbReference type="InterPro" id="IPR011990">
    <property type="entry name" value="TPR-like_helical_dom_sf"/>
</dbReference>
<dbReference type="InterPro" id="IPR019734">
    <property type="entry name" value="TPR_rpt"/>
</dbReference>